<dbReference type="Proteomes" id="UP000234331">
    <property type="component" value="Unassembled WGS sequence"/>
</dbReference>
<keyword evidence="1" id="KW-0812">Transmembrane</keyword>
<evidence type="ECO:0000313" key="2">
    <source>
        <dbReference type="EMBL" id="SNQ46127.1"/>
    </source>
</evidence>
<organism evidence="2 3">
    <name type="scientific">Frankia canadensis</name>
    <dbReference type="NCBI Taxonomy" id="1836972"/>
    <lineage>
        <taxon>Bacteria</taxon>
        <taxon>Bacillati</taxon>
        <taxon>Actinomycetota</taxon>
        <taxon>Actinomycetes</taxon>
        <taxon>Frankiales</taxon>
        <taxon>Frankiaceae</taxon>
        <taxon>Frankia</taxon>
    </lineage>
</organism>
<protein>
    <submittedName>
        <fullName evidence="2">Uncharacterized protein</fullName>
    </submittedName>
</protein>
<dbReference type="AlphaFoldDB" id="A0A2I2KKF0"/>
<accession>A0A2I2KKF0</accession>
<evidence type="ECO:0000256" key="1">
    <source>
        <dbReference type="SAM" id="Phobius"/>
    </source>
</evidence>
<dbReference type="OrthoDB" id="3215155at2"/>
<dbReference type="RefSeq" id="WP_101830214.1">
    <property type="nucleotide sequence ID" value="NZ_FZMO01000032.1"/>
</dbReference>
<keyword evidence="1" id="KW-1133">Transmembrane helix</keyword>
<keyword evidence="3" id="KW-1185">Reference proteome</keyword>
<evidence type="ECO:0000313" key="3">
    <source>
        <dbReference type="Proteomes" id="UP000234331"/>
    </source>
</evidence>
<reference evidence="2 3" key="1">
    <citation type="submission" date="2017-06" db="EMBL/GenBank/DDBJ databases">
        <authorList>
            <person name="Kim H.J."/>
            <person name="Triplett B.A."/>
        </authorList>
    </citation>
    <scope>NUCLEOTIDE SEQUENCE [LARGE SCALE GENOMIC DNA]</scope>
    <source>
        <strain evidence="2">FRACA_ARgP5</strain>
    </source>
</reference>
<feature type="transmembrane region" description="Helical" evidence="1">
    <location>
        <begin position="46"/>
        <end position="67"/>
    </location>
</feature>
<proteinExistence type="predicted"/>
<dbReference type="EMBL" id="FZMO01000032">
    <property type="protein sequence ID" value="SNQ46127.1"/>
    <property type="molecule type" value="Genomic_DNA"/>
</dbReference>
<feature type="transmembrane region" description="Helical" evidence="1">
    <location>
        <begin position="12"/>
        <end position="34"/>
    </location>
</feature>
<keyword evidence="1" id="KW-0472">Membrane</keyword>
<gene>
    <name evidence="2" type="ORF">FRACA_1270011</name>
</gene>
<sequence>MTTRVRARTYSSVSLGTLLYLIVGVVITASQHYWDFTSWDGHALSSFFTALVATLLWPLAIFYTFALHAR</sequence>
<name>A0A2I2KKF0_9ACTN</name>